<evidence type="ECO:0008006" key="3">
    <source>
        <dbReference type="Google" id="ProtNLM"/>
    </source>
</evidence>
<evidence type="ECO:0000313" key="1">
    <source>
        <dbReference type="EMBL" id="MDQ1150013.1"/>
    </source>
</evidence>
<comment type="caution">
    <text evidence="1">The sequence shown here is derived from an EMBL/GenBank/DDBJ whole genome shotgun (WGS) entry which is preliminary data.</text>
</comment>
<sequence>MSMREFPFIALDRIKYLLNRKFAHCLDQFGLCRFTSMYHGQAERGIW</sequence>
<accession>A0ABU0U705</accession>
<reference evidence="1 2" key="1">
    <citation type="submission" date="2023-07" db="EMBL/GenBank/DDBJ databases">
        <title>Functional and genomic diversity of the sorghum phyllosphere microbiome.</title>
        <authorList>
            <person name="Shade A."/>
        </authorList>
    </citation>
    <scope>NUCLEOTIDE SEQUENCE [LARGE SCALE GENOMIC DNA]</scope>
    <source>
        <strain evidence="1 2">SORGH_AS_0892</strain>
    </source>
</reference>
<organism evidence="1 2">
    <name type="scientific">Sphingobacterium zeae</name>
    <dbReference type="NCBI Taxonomy" id="1776859"/>
    <lineage>
        <taxon>Bacteria</taxon>
        <taxon>Pseudomonadati</taxon>
        <taxon>Bacteroidota</taxon>
        <taxon>Sphingobacteriia</taxon>
        <taxon>Sphingobacteriales</taxon>
        <taxon>Sphingobacteriaceae</taxon>
        <taxon>Sphingobacterium</taxon>
    </lineage>
</organism>
<name>A0ABU0U705_9SPHI</name>
<protein>
    <recommendedName>
        <fullName evidence="3">DUF4372 domain-containing protein</fullName>
    </recommendedName>
</protein>
<keyword evidence="2" id="KW-1185">Reference proteome</keyword>
<proteinExistence type="predicted"/>
<dbReference type="EMBL" id="JAUTBA010000001">
    <property type="protein sequence ID" value="MDQ1150013.1"/>
    <property type="molecule type" value="Genomic_DNA"/>
</dbReference>
<evidence type="ECO:0000313" key="2">
    <source>
        <dbReference type="Proteomes" id="UP001244640"/>
    </source>
</evidence>
<dbReference type="Proteomes" id="UP001244640">
    <property type="component" value="Unassembled WGS sequence"/>
</dbReference>
<gene>
    <name evidence="1" type="ORF">QE382_001997</name>
</gene>